<dbReference type="EnsemblMetazoa" id="AQUA009480-RA">
    <property type="protein sequence ID" value="AQUA009480-PA"/>
    <property type="gene ID" value="AQUA009480"/>
</dbReference>
<accession>A0A182XI03</accession>
<dbReference type="InterPro" id="IPR002999">
    <property type="entry name" value="Tudor"/>
</dbReference>
<dbReference type="SUPFAM" id="SSF63748">
    <property type="entry name" value="Tudor/PWWP/MBT"/>
    <property type="match status" value="2"/>
</dbReference>
<dbReference type="InterPro" id="IPR050621">
    <property type="entry name" value="Tudor_domain_containing"/>
</dbReference>
<keyword evidence="1" id="KW-0479">Metal-binding</keyword>
<name>A0A182XI03_ANOQN</name>
<dbReference type="SMART" id="SM00333">
    <property type="entry name" value="TUDOR"/>
    <property type="match status" value="1"/>
</dbReference>
<dbReference type="STRING" id="34691.A0A182XI03"/>
<proteinExistence type="predicted"/>
<dbReference type="PROSITE" id="PS50304">
    <property type="entry name" value="TUDOR"/>
    <property type="match status" value="1"/>
</dbReference>
<dbReference type="AlphaFoldDB" id="A0A182XI03"/>
<keyword evidence="5" id="KW-1185">Reference proteome</keyword>
<keyword evidence="1" id="KW-0862">Zinc</keyword>
<evidence type="ECO:0000259" key="3">
    <source>
        <dbReference type="PROSITE" id="PS50304"/>
    </source>
</evidence>
<keyword evidence="1" id="KW-0863">Zinc-finger</keyword>
<organism evidence="4 5">
    <name type="scientific">Anopheles quadriannulatus</name>
    <name type="common">Mosquito</name>
    <dbReference type="NCBI Taxonomy" id="34691"/>
    <lineage>
        <taxon>Eukaryota</taxon>
        <taxon>Metazoa</taxon>
        <taxon>Ecdysozoa</taxon>
        <taxon>Arthropoda</taxon>
        <taxon>Hexapoda</taxon>
        <taxon>Insecta</taxon>
        <taxon>Pterygota</taxon>
        <taxon>Neoptera</taxon>
        <taxon>Endopterygota</taxon>
        <taxon>Diptera</taxon>
        <taxon>Nematocera</taxon>
        <taxon>Culicoidea</taxon>
        <taxon>Culicidae</taxon>
        <taxon>Anophelinae</taxon>
        <taxon>Anopheles</taxon>
    </lineage>
</organism>
<dbReference type="GO" id="GO:0005737">
    <property type="term" value="C:cytoplasm"/>
    <property type="evidence" value="ECO:0007669"/>
    <property type="project" value="UniProtKB-ARBA"/>
</dbReference>
<sequence>MAYGTYEQLWDVSHEYLEKHVAFVNSLTSLMLERARQLRSQLFSAESTKRDTFVEDFEAAHDKLQSMGKSLQIVVNDWKRLFADQCYVLDTKPAQKPLPADTYSSFGFIAPTLDYQAGEKVQLLVTYIPSPADGTFYALDDSRKDVIRNSLTTLQQMPKDFLTKAPPAGAVFAVYLDNVWHRAICNMPAAAGSDTTELYLLDMGETLAYSDLLPKAKLPSDLCQLPAYAIKCQVSHTAAALPLSLYYSVSCSVVAVENDTLIVEHAEPSREGYAISRDTLTVEELQEMDEMPLSTSNPMKAVLGYVPKDDDRLCKHYDPETKRCFKGSNCRLRHAPKDPDGWTLDKDTVTVSVPARMEVPQTNTYIKLLPTCVVDVDQFYAHIIGNERNDKEYEQLMAEMNDPETIANFKPFKLMPSLGELVIAKYDGIWYRATVCDVFDDMVNVFYFDYGNTATVGSSEVRRWEDRFKYLPYQAACCRIANIQRIKPCHLEAIDQLYKSILDKPMKALVIDNKHPWEVKLFDEDDFDIGEGLIMAKLALPRTPGKFDQNAAIPG</sequence>
<dbReference type="InterPro" id="IPR035437">
    <property type="entry name" value="SNase_OB-fold_sf"/>
</dbReference>
<dbReference type="Gene3D" id="2.40.50.90">
    <property type="match status" value="1"/>
</dbReference>
<dbReference type="Gene3D" id="2.30.30.140">
    <property type="match status" value="2"/>
</dbReference>
<dbReference type="GO" id="GO:0008270">
    <property type="term" value="F:zinc ion binding"/>
    <property type="evidence" value="ECO:0007669"/>
    <property type="project" value="UniProtKB-KW"/>
</dbReference>
<evidence type="ECO:0000313" key="4">
    <source>
        <dbReference type="EnsemblMetazoa" id="AQUA009480-PA"/>
    </source>
</evidence>
<evidence type="ECO:0000313" key="5">
    <source>
        <dbReference type="Proteomes" id="UP000076407"/>
    </source>
</evidence>
<dbReference type="PANTHER" id="PTHR22948">
    <property type="entry name" value="TUDOR DOMAIN CONTAINING PROTEIN"/>
    <property type="match status" value="1"/>
</dbReference>
<feature type="zinc finger region" description="C3H1-type" evidence="1">
    <location>
        <begin position="308"/>
        <end position="337"/>
    </location>
</feature>
<dbReference type="VEuPathDB" id="VectorBase:AQUA009480"/>
<dbReference type="PANTHER" id="PTHR22948:SF72">
    <property type="entry name" value="TUDOR DOMAIN-CONTAINING PROTEIN"/>
    <property type="match status" value="1"/>
</dbReference>
<dbReference type="PROSITE" id="PS50103">
    <property type="entry name" value="ZF_C3H1"/>
    <property type="match status" value="1"/>
</dbReference>
<protein>
    <recommendedName>
        <fullName evidence="6">C3H1-type domain-containing protein</fullName>
    </recommendedName>
</protein>
<feature type="domain" description="C3H1-type" evidence="2">
    <location>
        <begin position="308"/>
        <end position="337"/>
    </location>
</feature>
<evidence type="ECO:0000259" key="2">
    <source>
        <dbReference type="PROSITE" id="PS50103"/>
    </source>
</evidence>
<reference evidence="4" key="1">
    <citation type="submission" date="2020-05" db="UniProtKB">
        <authorList>
            <consortium name="EnsemblMetazoa"/>
        </authorList>
    </citation>
    <scope>IDENTIFICATION</scope>
    <source>
        <strain evidence="4">SANGQUA</strain>
    </source>
</reference>
<dbReference type="Pfam" id="PF00567">
    <property type="entry name" value="TUDOR"/>
    <property type="match status" value="2"/>
</dbReference>
<evidence type="ECO:0008006" key="6">
    <source>
        <dbReference type="Google" id="ProtNLM"/>
    </source>
</evidence>
<feature type="domain" description="Tudor" evidence="3">
    <location>
        <begin position="415"/>
        <end position="471"/>
    </location>
</feature>
<dbReference type="InterPro" id="IPR000571">
    <property type="entry name" value="Znf_CCCH"/>
</dbReference>
<evidence type="ECO:0000256" key="1">
    <source>
        <dbReference type="PROSITE-ProRule" id="PRU00723"/>
    </source>
</evidence>
<dbReference type="Proteomes" id="UP000076407">
    <property type="component" value="Unassembled WGS sequence"/>
</dbReference>